<dbReference type="PANTHER" id="PTHR33991">
    <property type="entry name" value="DNA REPAIR PROTEIN RECO"/>
    <property type="match status" value="1"/>
</dbReference>
<evidence type="ECO:0000256" key="3">
    <source>
        <dbReference type="ARBA" id="ARBA00022763"/>
    </source>
</evidence>
<keyword evidence="10" id="KW-1185">Reference proteome</keyword>
<proteinExistence type="inferred from homology"/>
<comment type="function">
    <text evidence="7">Involved in DNA repair and RecF pathway recombination.</text>
</comment>
<dbReference type="EMBL" id="CP089291">
    <property type="protein sequence ID" value="UOF88930.1"/>
    <property type="molecule type" value="Genomic_DNA"/>
</dbReference>
<dbReference type="InterPro" id="IPR042242">
    <property type="entry name" value="RecO_C"/>
</dbReference>
<dbReference type="Gene3D" id="1.20.1440.120">
    <property type="entry name" value="Recombination protein O, C-terminal domain"/>
    <property type="match status" value="1"/>
</dbReference>
<dbReference type="InterPro" id="IPR003717">
    <property type="entry name" value="RecO"/>
</dbReference>
<evidence type="ECO:0000256" key="4">
    <source>
        <dbReference type="ARBA" id="ARBA00023172"/>
    </source>
</evidence>
<dbReference type="InterPro" id="IPR022572">
    <property type="entry name" value="DNA_rep/recomb_RecO_N"/>
</dbReference>
<dbReference type="HAMAP" id="MF_00201">
    <property type="entry name" value="RecO"/>
    <property type="match status" value="1"/>
</dbReference>
<dbReference type="NCBIfam" id="TIGR00613">
    <property type="entry name" value="reco"/>
    <property type="match status" value="1"/>
</dbReference>
<reference evidence="9" key="1">
    <citation type="submission" date="2021-12" db="EMBL/GenBank/DDBJ databases">
        <title>Alicyclobacillaceae gen. nov., sp. nov., isolated from chalcocite enrichment system.</title>
        <authorList>
            <person name="Jiang Z."/>
        </authorList>
    </citation>
    <scope>NUCLEOTIDE SEQUENCE</scope>
    <source>
        <strain evidence="9">MYW30-H2</strain>
    </source>
</reference>
<comment type="similarity">
    <text evidence="1 7">Belongs to the RecO family.</text>
</comment>
<organism evidence="9 10">
    <name type="scientific">Fodinisporobacter ferrooxydans</name>
    <dbReference type="NCBI Taxonomy" id="2901836"/>
    <lineage>
        <taxon>Bacteria</taxon>
        <taxon>Bacillati</taxon>
        <taxon>Bacillota</taxon>
        <taxon>Bacilli</taxon>
        <taxon>Bacillales</taxon>
        <taxon>Alicyclobacillaceae</taxon>
        <taxon>Fodinisporobacter</taxon>
    </lineage>
</organism>
<dbReference type="SUPFAM" id="SSF50249">
    <property type="entry name" value="Nucleic acid-binding proteins"/>
    <property type="match status" value="1"/>
</dbReference>
<dbReference type="RefSeq" id="WP_347435611.1">
    <property type="nucleotide sequence ID" value="NZ_CP089291.1"/>
</dbReference>
<protein>
    <recommendedName>
        <fullName evidence="2 7">DNA repair protein RecO</fullName>
    </recommendedName>
    <alternativeName>
        <fullName evidence="6 7">Recombination protein O</fullName>
    </alternativeName>
</protein>
<evidence type="ECO:0000256" key="1">
    <source>
        <dbReference type="ARBA" id="ARBA00007452"/>
    </source>
</evidence>
<dbReference type="Pfam" id="PF02565">
    <property type="entry name" value="RecO_C"/>
    <property type="match status" value="1"/>
</dbReference>
<dbReference type="SUPFAM" id="SSF57863">
    <property type="entry name" value="ArfGap/RecO-like zinc finger"/>
    <property type="match status" value="1"/>
</dbReference>
<keyword evidence="5 7" id="KW-0234">DNA repair</keyword>
<dbReference type="Proteomes" id="UP000830167">
    <property type="component" value="Chromosome"/>
</dbReference>
<evidence type="ECO:0000256" key="5">
    <source>
        <dbReference type="ARBA" id="ARBA00023204"/>
    </source>
</evidence>
<accession>A0ABY4CEH3</accession>
<evidence type="ECO:0000256" key="6">
    <source>
        <dbReference type="ARBA" id="ARBA00033409"/>
    </source>
</evidence>
<dbReference type="InterPro" id="IPR012340">
    <property type="entry name" value="NA-bd_OB-fold"/>
</dbReference>
<dbReference type="InterPro" id="IPR037278">
    <property type="entry name" value="ARFGAP/RecO"/>
</dbReference>
<dbReference type="Gene3D" id="2.40.50.140">
    <property type="entry name" value="Nucleic acid-binding proteins"/>
    <property type="match status" value="1"/>
</dbReference>
<dbReference type="PANTHER" id="PTHR33991:SF1">
    <property type="entry name" value="DNA REPAIR PROTEIN RECO"/>
    <property type="match status" value="1"/>
</dbReference>
<evidence type="ECO:0000256" key="2">
    <source>
        <dbReference type="ARBA" id="ARBA00021310"/>
    </source>
</evidence>
<dbReference type="Pfam" id="PF11967">
    <property type="entry name" value="RecO_N"/>
    <property type="match status" value="1"/>
</dbReference>
<name>A0ABY4CEH3_9BACL</name>
<evidence type="ECO:0000313" key="9">
    <source>
        <dbReference type="EMBL" id="UOF88930.1"/>
    </source>
</evidence>
<feature type="domain" description="DNA replication/recombination mediator RecO N-terminal" evidence="8">
    <location>
        <begin position="1"/>
        <end position="80"/>
    </location>
</feature>
<evidence type="ECO:0000259" key="8">
    <source>
        <dbReference type="Pfam" id="PF11967"/>
    </source>
</evidence>
<evidence type="ECO:0000256" key="7">
    <source>
        <dbReference type="HAMAP-Rule" id="MF_00201"/>
    </source>
</evidence>
<gene>
    <name evidence="7 9" type="primary">recO</name>
    <name evidence="9" type="ORF">LSG31_13415</name>
</gene>
<keyword evidence="4 7" id="KW-0233">DNA recombination</keyword>
<sequence length="250" mass="28902">MALETVEGIVIRGIDYGETHKILTIYTYKYGKFSCMIRGVKKPQSRLAALSHLFTRANFLIALGRQGMGRIEQGEVLQSYRNIREDLVSTAYATYIVELLNRCVEEREPSESIYRFLQGSLQQLADGQDAEIICRIFEMKALQLLGVRPILDVCVNCRQAVHPFQHFHFAEGGVICPVCAGFTKHVRSIHKETWKLLIVFQTIPIDRLRTVAIRSEIKQELRFILWYFLDHFAGVTLKSRHFLEQIERLL</sequence>
<keyword evidence="3 7" id="KW-0227">DNA damage</keyword>
<evidence type="ECO:0000313" key="10">
    <source>
        <dbReference type="Proteomes" id="UP000830167"/>
    </source>
</evidence>